<dbReference type="EMBL" id="SACL01000004">
    <property type="protein sequence ID" value="RVT96316.1"/>
    <property type="molecule type" value="Genomic_DNA"/>
</dbReference>
<dbReference type="InterPro" id="IPR050596">
    <property type="entry name" value="AspAT/PAT-like"/>
</dbReference>
<gene>
    <name evidence="10" type="ORF">EOD42_14500</name>
</gene>
<feature type="domain" description="Aminotransferase class I/classII large" evidence="9">
    <location>
        <begin position="60"/>
        <end position="419"/>
    </location>
</feature>
<organism evidence="10 11">
    <name type="scientific">Rhodovarius crocodyli</name>
    <dbReference type="NCBI Taxonomy" id="1979269"/>
    <lineage>
        <taxon>Bacteria</taxon>
        <taxon>Pseudomonadati</taxon>
        <taxon>Pseudomonadota</taxon>
        <taxon>Alphaproteobacteria</taxon>
        <taxon>Acetobacterales</taxon>
        <taxon>Roseomonadaceae</taxon>
        <taxon>Rhodovarius</taxon>
    </lineage>
</organism>
<dbReference type="GO" id="GO:0006520">
    <property type="term" value="P:amino acid metabolic process"/>
    <property type="evidence" value="ECO:0007669"/>
    <property type="project" value="InterPro"/>
</dbReference>
<dbReference type="Proteomes" id="UP000282957">
    <property type="component" value="Unassembled WGS sequence"/>
</dbReference>
<dbReference type="InterPro" id="IPR004839">
    <property type="entry name" value="Aminotransferase_I/II_large"/>
</dbReference>
<evidence type="ECO:0000313" key="11">
    <source>
        <dbReference type="Proteomes" id="UP000282957"/>
    </source>
</evidence>
<dbReference type="FunFam" id="3.40.640.10:FF:000033">
    <property type="entry name" value="Aspartate aminotransferase"/>
    <property type="match status" value="1"/>
</dbReference>
<comment type="similarity">
    <text evidence="2 8">Belongs to the class-I pyridoxal-phosphate-dependent aminotransferase family.</text>
</comment>
<comment type="catalytic activity">
    <reaction evidence="7">
        <text>L-aspartate + 2-oxoglutarate = oxaloacetate + L-glutamate</text>
        <dbReference type="Rhea" id="RHEA:21824"/>
        <dbReference type="ChEBI" id="CHEBI:16452"/>
        <dbReference type="ChEBI" id="CHEBI:16810"/>
        <dbReference type="ChEBI" id="CHEBI:29985"/>
        <dbReference type="ChEBI" id="CHEBI:29991"/>
        <dbReference type="EC" id="2.6.1.1"/>
    </reaction>
</comment>
<dbReference type="GO" id="GO:0004069">
    <property type="term" value="F:L-aspartate:2-oxoglutarate aminotransferase activity"/>
    <property type="evidence" value="ECO:0007669"/>
    <property type="project" value="UniProtKB-EC"/>
</dbReference>
<dbReference type="InterPro" id="IPR004838">
    <property type="entry name" value="NHTrfase_class1_PyrdxlP-BS"/>
</dbReference>
<dbReference type="InterPro" id="IPR015421">
    <property type="entry name" value="PyrdxlP-dep_Trfase_major"/>
</dbReference>
<keyword evidence="11" id="KW-1185">Reference proteome</keyword>
<evidence type="ECO:0000256" key="3">
    <source>
        <dbReference type="ARBA" id="ARBA00011738"/>
    </source>
</evidence>
<dbReference type="GO" id="GO:0030170">
    <property type="term" value="F:pyridoxal phosphate binding"/>
    <property type="evidence" value="ECO:0007669"/>
    <property type="project" value="InterPro"/>
</dbReference>
<evidence type="ECO:0000256" key="5">
    <source>
        <dbReference type="ARBA" id="ARBA00022679"/>
    </source>
</evidence>
<dbReference type="InterPro" id="IPR015422">
    <property type="entry name" value="PyrdxlP-dep_Trfase_small"/>
</dbReference>
<dbReference type="Gene3D" id="3.40.640.10">
    <property type="entry name" value="Type I PLP-dependent aspartate aminotransferase-like (Major domain)"/>
    <property type="match status" value="1"/>
</dbReference>
<dbReference type="InterPro" id="IPR015424">
    <property type="entry name" value="PyrdxlP-dep_Trfase"/>
</dbReference>
<evidence type="ECO:0000313" key="10">
    <source>
        <dbReference type="EMBL" id="RVT96316.1"/>
    </source>
</evidence>
<dbReference type="AlphaFoldDB" id="A0A437MFB6"/>
<evidence type="ECO:0000256" key="8">
    <source>
        <dbReference type="RuleBase" id="RU000481"/>
    </source>
</evidence>
<reference evidence="10 11" key="1">
    <citation type="submission" date="2019-01" db="EMBL/GenBank/DDBJ databases">
        <authorList>
            <person name="Chen W.-M."/>
        </authorList>
    </citation>
    <scope>NUCLEOTIDE SEQUENCE [LARGE SCALE GENOMIC DNA]</scope>
    <source>
        <strain evidence="10 11">CCP-6</strain>
    </source>
</reference>
<dbReference type="PROSITE" id="PS00105">
    <property type="entry name" value="AA_TRANSFER_CLASS_1"/>
    <property type="match status" value="1"/>
</dbReference>
<accession>A0A437MFB6</accession>
<keyword evidence="4 8" id="KW-0032">Aminotransferase</keyword>
<sequence>MNEDKPAGPQTGCAHGHTELYPKGCARVTKLIADRLEGVKPSASGKASQRARELLAAGIDVISLATGEPDFDTPEHVIEAAIAAMRAGDTRYTSVGGTPALLRAVRTKFQRDNAIDYAPNEVMCAPGTKNLIFLALMATLNEGDEVIVPAPHWVSYTDMTRLVGGNPVVVPCSHNNGYKLDGASLEAAITPRTRWLMLNTPSNPTGAVYTPEDLLEIAEVLRRHPQVMLMSDEIYEHILFDGVKFHSFAAVAPDLKERTLTLSGVSKGYAMTGWRVGFAGGTAPLIAAMKEVLSQSSGSLCSISQAASVAALEGPQDYLAERSASFQARRDRLIPLLDAIPGLRCHRPQGAFYLFVECGGLFGLRTPAGTVLEKDADVAAFFLDEARVVVVAGAAYGLSPHVRLSIATSMEKLEEAAARMAAAVAKLSPAMAA</sequence>
<dbReference type="SUPFAM" id="SSF53383">
    <property type="entry name" value="PLP-dependent transferases"/>
    <property type="match status" value="1"/>
</dbReference>
<name>A0A437MFB6_9PROT</name>
<evidence type="ECO:0000256" key="7">
    <source>
        <dbReference type="ARBA" id="ARBA00049185"/>
    </source>
</evidence>
<dbReference type="OrthoDB" id="9763453at2"/>
<keyword evidence="5 8" id="KW-0808">Transferase</keyword>
<evidence type="ECO:0000256" key="2">
    <source>
        <dbReference type="ARBA" id="ARBA00007441"/>
    </source>
</evidence>
<dbReference type="PANTHER" id="PTHR46383">
    <property type="entry name" value="ASPARTATE AMINOTRANSFERASE"/>
    <property type="match status" value="1"/>
</dbReference>
<dbReference type="Pfam" id="PF00155">
    <property type="entry name" value="Aminotran_1_2"/>
    <property type="match status" value="1"/>
</dbReference>
<evidence type="ECO:0000259" key="9">
    <source>
        <dbReference type="Pfam" id="PF00155"/>
    </source>
</evidence>
<dbReference type="PANTHER" id="PTHR46383:SF1">
    <property type="entry name" value="ASPARTATE AMINOTRANSFERASE"/>
    <property type="match status" value="1"/>
</dbReference>
<protein>
    <recommendedName>
        <fullName evidence="8">Aminotransferase</fullName>
        <ecNumber evidence="8">2.6.1.-</ecNumber>
    </recommendedName>
</protein>
<proteinExistence type="inferred from homology"/>
<comment type="caution">
    <text evidence="10">The sequence shown here is derived from an EMBL/GenBank/DDBJ whole genome shotgun (WGS) entry which is preliminary data.</text>
</comment>
<evidence type="ECO:0000256" key="1">
    <source>
        <dbReference type="ARBA" id="ARBA00001933"/>
    </source>
</evidence>
<dbReference type="CDD" id="cd00609">
    <property type="entry name" value="AAT_like"/>
    <property type="match status" value="1"/>
</dbReference>
<comment type="subunit">
    <text evidence="3">Homodimer.</text>
</comment>
<keyword evidence="6" id="KW-0663">Pyridoxal phosphate</keyword>
<evidence type="ECO:0000256" key="4">
    <source>
        <dbReference type="ARBA" id="ARBA00022576"/>
    </source>
</evidence>
<dbReference type="EC" id="2.6.1.-" evidence="8"/>
<evidence type="ECO:0000256" key="6">
    <source>
        <dbReference type="ARBA" id="ARBA00022898"/>
    </source>
</evidence>
<comment type="cofactor">
    <cofactor evidence="1 8">
        <name>pyridoxal 5'-phosphate</name>
        <dbReference type="ChEBI" id="CHEBI:597326"/>
    </cofactor>
</comment>
<dbReference type="Gene3D" id="3.90.1150.10">
    <property type="entry name" value="Aspartate Aminotransferase, domain 1"/>
    <property type="match status" value="1"/>
</dbReference>